<accession>A0A5C6V7W1</accession>
<evidence type="ECO:0000313" key="1">
    <source>
        <dbReference type="EMBL" id="TXC81139.1"/>
    </source>
</evidence>
<gene>
    <name evidence="1" type="ORF">FRZ40_32280</name>
</gene>
<dbReference type="EMBL" id="VOQS01000005">
    <property type="protein sequence ID" value="TXC81139.1"/>
    <property type="molecule type" value="Genomic_DNA"/>
</dbReference>
<comment type="caution">
    <text evidence="1">The sequence shown here is derived from an EMBL/GenBank/DDBJ whole genome shotgun (WGS) entry which is preliminary data.</text>
</comment>
<sequence>MDVELGELYQSAMKTISDPVALSSSEAGWVIARQMCDSDLTCLRRAYGERIGQFKGSLGSPPLLPNQPSIEKP</sequence>
<dbReference type="Proteomes" id="UP000321776">
    <property type="component" value="Unassembled WGS sequence"/>
</dbReference>
<name>A0A5C6V7W1_9BURK</name>
<dbReference type="AlphaFoldDB" id="A0A5C6V7W1"/>
<proteinExistence type="predicted"/>
<reference evidence="1 2" key="1">
    <citation type="journal article" date="2018" name="Int. J. Syst. Evol. Microbiol.">
        <title>Paraburkholderia azotifigens sp. nov., a nitrogen-fixing bacterium isolated from paddy soil.</title>
        <authorList>
            <person name="Choi G.M."/>
            <person name="Im W.T."/>
        </authorList>
    </citation>
    <scope>NUCLEOTIDE SEQUENCE [LARGE SCALE GENOMIC DNA]</scope>
    <source>
        <strain evidence="1 2">NF 2-5-3</strain>
    </source>
</reference>
<evidence type="ECO:0008006" key="3">
    <source>
        <dbReference type="Google" id="ProtNLM"/>
    </source>
</evidence>
<evidence type="ECO:0000313" key="2">
    <source>
        <dbReference type="Proteomes" id="UP000321776"/>
    </source>
</evidence>
<organism evidence="1 2">
    <name type="scientific">Paraburkholderia azotifigens</name>
    <dbReference type="NCBI Taxonomy" id="2057004"/>
    <lineage>
        <taxon>Bacteria</taxon>
        <taxon>Pseudomonadati</taxon>
        <taxon>Pseudomonadota</taxon>
        <taxon>Betaproteobacteria</taxon>
        <taxon>Burkholderiales</taxon>
        <taxon>Burkholderiaceae</taxon>
        <taxon>Paraburkholderia</taxon>
    </lineage>
</organism>
<protein>
    <recommendedName>
        <fullName evidence="3">Lysozyme inhibitor LprI N-terminal domain-containing protein</fullName>
    </recommendedName>
</protein>